<organism evidence="3 4">
    <name type="scientific">Colletotrichum godetiae</name>
    <dbReference type="NCBI Taxonomy" id="1209918"/>
    <lineage>
        <taxon>Eukaryota</taxon>
        <taxon>Fungi</taxon>
        <taxon>Dikarya</taxon>
        <taxon>Ascomycota</taxon>
        <taxon>Pezizomycotina</taxon>
        <taxon>Sordariomycetes</taxon>
        <taxon>Hypocreomycetidae</taxon>
        <taxon>Glomerellales</taxon>
        <taxon>Glomerellaceae</taxon>
        <taxon>Colletotrichum</taxon>
        <taxon>Colletotrichum acutatum species complex</taxon>
    </lineage>
</organism>
<feature type="compositionally biased region" description="Basic residues" evidence="1">
    <location>
        <begin position="185"/>
        <end position="206"/>
    </location>
</feature>
<name>A0AAJ0F0B3_9PEZI</name>
<gene>
    <name evidence="3" type="ORF">BDP55DRAFT_738978</name>
</gene>
<feature type="region of interest" description="Disordered" evidence="1">
    <location>
        <begin position="473"/>
        <end position="499"/>
    </location>
</feature>
<dbReference type="EMBL" id="JAHMHR010000012">
    <property type="protein sequence ID" value="KAK1688302.1"/>
    <property type="molecule type" value="Genomic_DNA"/>
</dbReference>
<accession>A0AAJ0F0B3</accession>
<keyword evidence="4" id="KW-1185">Reference proteome</keyword>
<dbReference type="PANTHER" id="PTHR38795">
    <property type="entry name" value="DUF6604 DOMAIN-CONTAINING PROTEIN"/>
    <property type="match status" value="1"/>
</dbReference>
<reference evidence="3" key="1">
    <citation type="submission" date="2021-06" db="EMBL/GenBank/DDBJ databases">
        <title>Comparative genomics, transcriptomics and evolutionary studies reveal genomic signatures of adaptation to plant cell wall in hemibiotrophic fungi.</title>
        <authorList>
            <consortium name="DOE Joint Genome Institute"/>
            <person name="Baroncelli R."/>
            <person name="Diaz J.F."/>
            <person name="Benocci T."/>
            <person name="Peng M."/>
            <person name="Battaglia E."/>
            <person name="Haridas S."/>
            <person name="Andreopoulos W."/>
            <person name="Labutti K."/>
            <person name="Pangilinan J."/>
            <person name="Floch G.L."/>
            <person name="Makela M.R."/>
            <person name="Henrissat B."/>
            <person name="Grigoriev I.V."/>
            <person name="Crouch J.A."/>
            <person name="De Vries R.P."/>
            <person name="Sukno S.A."/>
            <person name="Thon M.R."/>
        </authorList>
    </citation>
    <scope>NUCLEOTIDE SEQUENCE</scope>
    <source>
        <strain evidence="3">CBS 193.32</strain>
    </source>
</reference>
<dbReference type="PANTHER" id="PTHR38795:SF1">
    <property type="entry name" value="DUF6604 DOMAIN-CONTAINING PROTEIN"/>
    <property type="match status" value="1"/>
</dbReference>
<dbReference type="PIRSF" id="PIRSF028035">
    <property type="entry name" value="UCP028035"/>
    <property type="match status" value="1"/>
</dbReference>
<proteinExistence type="predicted"/>
<dbReference type="AlphaFoldDB" id="A0AAJ0F0B3"/>
<dbReference type="Pfam" id="PF20253">
    <property type="entry name" value="DUF6604"/>
    <property type="match status" value="1"/>
</dbReference>
<evidence type="ECO:0000259" key="2">
    <source>
        <dbReference type="Pfam" id="PF20253"/>
    </source>
</evidence>
<dbReference type="InterPro" id="IPR016864">
    <property type="entry name" value="UCP028035"/>
</dbReference>
<evidence type="ECO:0000256" key="1">
    <source>
        <dbReference type="SAM" id="MobiDB-lite"/>
    </source>
</evidence>
<feature type="region of interest" description="Disordered" evidence="1">
    <location>
        <begin position="169"/>
        <end position="207"/>
    </location>
</feature>
<dbReference type="GeneID" id="85464919"/>
<evidence type="ECO:0000313" key="4">
    <source>
        <dbReference type="Proteomes" id="UP001224890"/>
    </source>
</evidence>
<protein>
    <recommendedName>
        <fullName evidence="2">DUF6604 domain-containing protein</fullName>
    </recommendedName>
</protein>
<dbReference type="Proteomes" id="UP001224890">
    <property type="component" value="Unassembled WGS sequence"/>
</dbReference>
<dbReference type="InterPro" id="IPR046539">
    <property type="entry name" value="DUF6604"/>
</dbReference>
<sequence>MAIPNTFVVYKRDARHLAYWLIHASNFIIKTRKRDDGAWEPSVEFNTTGQVRVDNLPSVAKFVKKHMQTIPPTTSCLFRSVIDARAEHLAFLRRIVTEEDPQYGKDIKIHDTFIQLVIEAFVALGGDAWIETAQPRGEKIRSNTSNITPEKLADAIQFSALDLQNLSLESSNEESNDASRVPLRGSRRRAQAKSGRGGKGKKKAKKAPGALLNQVPIDKYSIVEADGIGEAENFMAACAIVKECIILRNYLQNVWCETAYSIIRGNLETAQGTFIKALAELSPARQYDGAKTVSVDLKEYIQLGTYRDLVDFIEDYQQSQNGKPTKKMLAKIKDWDPTFDLRNATKKQRLKWRHSYTINWLYDLVNSYTGPKHLYDRGDEEWERREDFPDSPGTGSEPVLGLGDFACFVTALAIQQPGTDVLRYIMPRHVFQLQCIVDAFTVSCGWTNSTRRGHVLGPRCLDTLGPMEDIDGFLGRRQTGNSNEERNGSGNGKKNGGTKRFIGDIKLHIGDNKKDDDNHNNDDQKLGVSNGLLRSANLLANFYGIENRNVHRRTMMEFLKVVCREFDFLGQSVPMDGNILPISRFDHTGPNGLWKYSPFLCGVGLMEGLERVYRTSMLVWDNLEEPMAMIHLHNMLVQPKHIKQPLAHYGALQDMFRDSFFPGGQAPQSNFSEAFLGRGELLWGAGRAKQKPALPASAGYHRAIDVGRNLAFNTKSHLLLYREAEWNVEWIPDNELNPLTRLALLRASQLITDPLLNPRTKGQENLVDRFKKTLGVDDQELLSRMNALLRESDQAQSQQSDTRPNALLNVVVSRGYLEPSRVQILDLVKADLHDDIDGNRSYSTFNYILLYVNMIETFDKIEYELGRAQDSDCQSILELKTRLQMVDGLMRKERERKSIKIVAKVLESQRELPCRYPRNERSVETFPRGENASDIDGTELLCSVM</sequence>
<comment type="caution">
    <text evidence="3">The sequence shown here is derived from an EMBL/GenBank/DDBJ whole genome shotgun (WGS) entry which is preliminary data.</text>
</comment>
<evidence type="ECO:0000313" key="3">
    <source>
        <dbReference type="EMBL" id="KAK1688302.1"/>
    </source>
</evidence>
<dbReference type="RefSeq" id="XP_060431997.1">
    <property type="nucleotide sequence ID" value="XM_060580393.1"/>
</dbReference>
<feature type="domain" description="DUF6604" evidence="2">
    <location>
        <begin position="10"/>
        <end position="263"/>
    </location>
</feature>